<keyword evidence="4" id="KW-0676">Redox-active center</keyword>
<evidence type="ECO:0000313" key="6">
    <source>
        <dbReference type="EMBL" id="VDD82707.1"/>
    </source>
</evidence>
<keyword evidence="7" id="KW-1185">Reference proteome</keyword>
<evidence type="ECO:0000256" key="3">
    <source>
        <dbReference type="PIRSR" id="PIRSR000077-1"/>
    </source>
</evidence>
<evidence type="ECO:0000256" key="4">
    <source>
        <dbReference type="PIRSR" id="PIRSR000077-4"/>
    </source>
</evidence>
<dbReference type="NCBIfam" id="TIGR01068">
    <property type="entry name" value="thioredoxin"/>
    <property type="match status" value="1"/>
</dbReference>
<accession>A0A0R3ULX8</accession>
<gene>
    <name evidence="6" type="ORF">MCOS_LOCUS8710</name>
</gene>
<feature type="site" description="Contributes to redox potential value" evidence="3">
    <location>
        <position position="35"/>
    </location>
</feature>
<dbReference type="GO" id="GO:0015035">
    <property type="term" value="F:protein-disulfide reductase activity"/>
    <property type="evidence" value="ECO:0007669"/>
    <property type="project" value="InterPro"/>
</dbReference>
<feature type="site" description="Contributes to redox potential value" evidence="3">
    <location>
        <position position="36"/>
    </location>
</feature>
<protein>
    <recommendedName>
        <fullName evidence="2">Thioredoxin</fullName>
    </recommendedName>
</protein>
<dbReference type="Pfam" id="PF00085">
    <property type="entry name" value="Thioredoxin"/>
    <property type="match status" value="1"/>
</dbReference>
<proteinExistence type="inferred from homology"/>
<evidence type="ECO:0000256" key="2">
    <source>
        <dbReference type="PIRNR" id="PIRNR000077"/>
    </source>
</evidence>
<evidence type="ECO:0000313" key="8">
    <source>
        <dbReference type="WBParaSite" id="MCU_006579-RA"/>
    </source>
</evidence>
<evidence type="ECO:0000313" key="7">
    <source>
        <dbReference type="Proteomes" id="UP000267029"/>
    </source>
</evidence>
<dbReference type="Gene3D" id="3.40.30.10">
    <property type="entry name" value="Glutaredoxin"/>
    <property type="match status" value="1"/>
</dbReference>
<dbReference type="PANTHER" id="PTHR46115">
    <property type="entry name" value="THIOREDOXIN-LIKE PROTEIN 1"/>
    <property type="match status" value="1"/>
</dbReference>
<dbReference type="Proteomes" id="UP000267029">
    <property type="component" value="Unassembled WGS sequence"/>
</dbReference>
<dbReference type="InterPro" id="IPR005746">
    <property type="entry name" value="Thioredoxin"/>
</dbReference>
<dbReference type="InterPro" id="IPR013766">
    <property type="entry name" value="Thioredoxin_domain"/>
</dbReference>
<dbReference type="CDD" id="cd02947">
    <property type="entry name" value="TRX_family"/>
    <property type="match status" value="1"/>
</dbReference>
<reference evidence="6 7" key="1">
    <citation type="submission" date="2018-10" db="EMBL/GenBank/DDBJ databases">
        <authorList>
            <consortium name="Pathogen Informatics"/>
        </authorList>
    </citation>
    <scope>NUCLEOTIDE SEQUENCE [LARGE SCALE GENOMIC DNA]</scope>
</reference>
<dbReference type="SUPFAM" id="SSF52833">
    <property type="entry name" value="Thioredoxin-like"/>
    <property type="match status" value="1"/>
</dbReference>
<organism evidence="6 7">
    <name type="scientific">Mesocestoides corti</name>
    <name type="common">Flatworm</name>
    <dbReference type="NCBI Taxonomy" id="53468"/>
    <lineage>
        <taxon>Eukaryota</taxon>
        <taxon>Metazoa</taxon>
        <taxon>Spiralia</taxon>
        <taxon>Lophotrochozoa</taxon>
        <taxon>Platyhelminthes</taxon>
        <taxon>Cestoda</taxon>
        <taxon>Eucestoda</taxon>
        <taxon>Cyclophyllidea</taxon>
        <taxon>Mesocestoididae</taxon>
        <taxon>Mesocestoides</taxon>
    </lineage>
</organism>
<reference evidence="8" key="2">
    <citation type="submission" date="2019-11" db="UniProtKB">
        <authorList>
            <consortium name="WormBaseParasite"/>
        </authorList>
    </citation>
    <scope>IDENTIFICATION</scope>
</reference>
<feature type="disulfide bond" description="Redox-active" evidence="4">
    <location>
        <begin position="34"/>
        <end position="37"/>
    </location>
</feature>
<evidence type="ECO:0000259" key="5">
    <source>
        <dbReference type="PROSITE" id="PS51352"/>
    </source>
</evidence>
<dbReference type="STRING" id="53468.A0A0R3ULX8"/>
<evidence type="ECO:0000256" key="1">
    <source>
        <dbReference type="ARBA" id="ARBA00023157"/>
    </source>
</evidence>
<sequence>MVATGAVTKLAEVDFESVLKEDKLVVCDFYATWCGPCKAFAPKFEEMAKAHTNVIFVKVDADECEELSKKYEVTALPTLVAFKGGAEVGRVVGASEDQVKELVKTFM</sequence>
<dbReference type="OrthoDB" id="2121326at2759"/>
<name>A0A0R3ULX8_MESCO</name>
<feature type="site" description="Deprotonates C-terminal active site Cys" evidence="3">
    <location>
        <position position="28"/>
    </location>
</feature>
<dbReference type="EMBL" id="UXSR01005559">
    <property type="protein sequence ID" value="VDD82707.1"/>
    <property type="molecule type" value="Genomic_DNA"/>
</dbReference>
<dbReference type="InterPro" id="IPR036249">
    <property type="entry name" value="Thioredoxin-like_sf"/>
</dbReference>
<dbReference type="WBParaSite" id="MCU_006579-RA">
    <property type="protein sequence ID" value="MCU_006579-RA"/>
    <property type="gene ID" value="MCU_006579"/>
</dbReference>
<dbReference type="PIRSF" id="PIRSF000077">
    <property type="entry name" value="Thioredoxin"/>
    <property type="match status" value="1"/>
</dbReference>
<feature type="domain" description="Thioredoxin" evidence="5">
    <location>
        <begin position="1"/>
        <end position="107"/>
    </location>
</feature>
<comment type="similarity">
    <text evidence="2">Belongs to the thioredoxin family.</text>
</comment>
<dbReference type="PROSITE" id="PS51352">
    <property type="entry name" value="THIOREDOXIN_2"/>
    <property type="match status" value="1"/>
</dbReference>
<dbReference type="PRINTS" id="PR00421">
    <property type="entry name" value="THIOREDOXIN"/>
</dbReference>
<feature type="active site" description="Nucleophile" evidence="3">
    <location>
        <position position="37"/>
    </location>
</feature>
<dbReference type="AlphaFoldDB" id="A0A0R3ULX8"/>
<keyword evidence="1 4" id="KW-1015">Disulfide bond</keyword>
<feature type="active site" description="Nucleophile" evidence="3">
    <location>
        <position position="34"/>
    </location>
</feature>